<gene>
    <name evidence="3" type="ORF">F5878DRAFT_718524</name>
</gene>
<proteinExistence type="predicted"/>
<feature type="transmembrane region" description="Helical" evidence="1">
    <location>
        <begin position="231"/>
        <end position="254"/>
    </location>
</feature>
<comment type="caution">
    <text evidence="3">The sequence shown here is derived from an EMBL/GenBank/DDBJ whole genome shotgun (WGS) entry which is preliminary data.</text>
</comment>
<keyword evidence="1" id="KW-0812">Transmembrane</keyword>
<keyword evidence="2" id="KW-0732">Signal</keyword>
<feature type="signal peptide" evidence="2">
    <location>
        <begin position="1"/>
        <end position="23"/>
    </location>
</feature>
<accession>A0AA38P4G1</accession>
<evidence type="ECO:0000313" key="4">
    <source>
        <dbReference type="Proteomes" id="UP001163846"/>
    </source>
</evidence>
<feature type="chain" id="PRO_5041357381" description="Dickkopf N-terminal cysteine-rich domain-containing protein" evidence="2">
    <location>
        <begin position="24"/>
        <end position="300"/>
    </location>
</feature>
<keyword evidence="1" id="KW-0472">Membrane</keyword>
<evidence type="ECO:0008006" key="5">
    <source>
        <dbReference type="Google" id="ProtNLM"/>
    </source>
</evidence>
<dbReference type="Proteomes" id="UP001163846">
    <property type="component" value="Unassembled WGS sequence"/>
</dbReference>
<name>A0AA38P4G1_9AGAR</name>
<keyword evidence="4" id="KW-1185">Reference proteome</keyword>
<dbReference type="AlphaFoldDB" id="A0AA38P4G1"/>
<evidence type="ECO:0000313" key="3">
    <source>
        <dbReference type="EMBL" id="KAJ3836133.1"/>
    </source>
</evidence>
<reference evidence="3" key="1">
    <citation type="submission" date="2022-08" db="EMBL/GenBank/DDBJ databases">
        <authorList>
            <consortium name="DOE Joint Genome Institute"/>
            <person name="Min B."/>
            <person name="Riley R."/>
            <person name="Sierra-Patev S."/>
            <person name="Naranjo-Ortiz M."/>
            <person name="Looney B."/>
            <person name="Konkel Z."/>
            <person name="Slot J.C."/>
            <person name="Sakamoto Y."/>
            <person name="Steenwyk J.L."/>
            <person name="Rokas A."/>
            <person name="Carro J."/>
            <person name="Camarero S."/>
            <person name="Ferreira P."/>
            <person name="Molpeceres G."/>
            <person name="Ruiz-Duenas F.J."/>
            <person name="Serrano A."/>
            <person name="Henrissat B."/>
            <person name="Drula E."/>
            <person name="Hughes K.W."/>
            <person name="Mata J.L."/>
            <person name="Ishikawa N.K."/>
            <person name="Vargas-Isla R."/>
            <person name="Ushijima S."/>
            <person name="Smith C.A."/>
            <person name="Ahrendt S."/>
            <person name="Andreopoulos W."/>
            <person name="He G."/>
            <person name="Labutti K."/>
            <person name="Lipzen A."/>
            <person name="Ng V."/>
            <person name="Sandor L."/>
            <person name="Barry K."/>
            <person name="Martinez A.T."/>
            <person name="Xiao Y."/>
            <person name="Gibbons J.G."/>
            <person name="Terashima K."/>
            <person name="Hibbett D.S."/>
            <person name="Grigoriev I.V."/>
        </authorList>
    </citation>
    <scope>NUCLEOTIDE SEQUENCE</scope>
    <source>
        <strain evidence="3">TFB9207</strain>
    </source>
</reference>
<protein>
    <recommendedName>
        <fullName evidence="5">Dickkopf N-terminal cysteine-rich domain-containing protein</fullName>
    </recommendedName>
</protein>
<evidence type="ECO:0000256" key="2">
    <source>
        <dbReference type="SAM" id="SignalP"/>
    </source>
</evidence>
<organism evidence="3 4">
    <name type="scientific">Lentinula raphanica</name>
    <dbReference type="NCBI Taxonomy" id="153919"/>
    <lineage>
        <taxon>Eukaryota</taxon>
        <taxon>Fungi</taxon>
        <taxon>Dikarya</taxon>
        <taxon>Basidiomycota</taxon>
        <taxon>Agaricomycotina</taxon>
        <taxon>Agaricomycetes</taxon>
        <taxon>Agaricomycetidae</taxon>
        <taxon>Agaricales</taxon>
        <taxon>Marasmiineae</taxon>
        <taxon>Omphalotaceae</taxon>
        <taxon>Lentinula</taxon>
    </lineage>
</organism>
<evidence type="ECO:0000256" key="1">
    <source>
        <dbReference type="SAM" id="Phobius"/>
    </source>
</evidence>
<keyword evidence="1" id="KW-1133">Transmembrane helix</keyword>
<dbReference type="EMBL" id="MU806346">
    <property type="protein sequence ID" value="KAJ3836133.1"/>
    <property type="molecule type" value="Genomic_DNA"/>
</dbReference>
<sequence length="300" mass="33246">MPYWTLHTLSLFLWFLQSDAGSAAIGDPCSTSRHHLDSSTHKFISDCSDLGYCSGSVNGTCVARTCRRDQFPFGYSPSDTLPPLCPSGSFCPDEGNGCKIQVDPGSACQMNRDEQCARALNWQEISSTENFYGSICLHSVCMYANATLGTACVIDNTTYTDIGLDGQPYTTVVIRDNCRSPYLHCGQTSLVCEESRSLGSLCQNDQECEQRNCVAGLCMEPPETPLHVAPWQYALTAMCIIGAMVATCLMLTLVHKRHRLARYRELREYYLEQSSLRRSMIEMHSAAATVTMTDTKQKLC</sequence>